<dbReference type="InterPro" id="IPR003959">
    <property type="entry name" value="ATPase_AAA_core"/>
</dbReference>
<dbReference type="InterPro" id="IPR000641">
    <property type="entry name" value="CbxX/CfxQ"/>
</dbReference>
<reference evidence="7" key="1">
    <citation type="journal article" date="2012" name="PLoS Genet.">
        <title>Comparative analysis of the genomes of two field isolates of the rice blast fungus Magnaporthe oryzae.</title>
        <authorList>
            <person name="Xue M."/>
            <person name="Yang J."/>
            <person name="Li Z."/>
            <person name="Hu S."/>
            <person name="Yao N."/>
            <person name="Dean R.A."/>
            <person name="Zhao W."/>
            <person name="Shen M."/>
            <person name="Zhang H."/>
            <person name="Li C."/>
            <person name="Liu L."/>
            <person name="Cao L."/>
            <person name="Xu X."/>
            <person name="Xing Y."/>
            <person name="Hsiang T."/>
            <person name="Zhang Z."/>
            <person name="Xu J.R."/>
            <person name="Peng Y.L."/>
        </authorList>
    </citation>
    <scope>NUCLEOTIDE SEQUENCE</scope>
    <source>
        <strain evidence="7">Y34</strain>
    </source>
</reference>
<dbReference type="AlphaFoldDB" id="A0AA97PPL0"/>
<dbReference type="SMART" id="SM00382">
    <property type="entry name" value="AAA"/>
    <property type="match status" value="1"/>
</dbReference>
<accession>A0AA97PPL0</accession>
<dbReference type="EMBL" id="JH793600">
    <property type="protein sequence ID" value="ELQ42272.1"/>
    <property type="molecule type" value="Genomic_DNA"/>
</dbReference>
<proteinExistence type="inferred from homology"/>
<feature type="region of interest" description="Disordered" evidence="5">
    <location>
        <begin position="1"/>
        <end position="27"/>
    </location>
</feature>
<evidence type="ECO:0000313" key="7">
    <source>
        <dbReference type="EMBL" id="ELQ42272.1"/>
    </source>
</evidence>
<dbReference type="InterPro" id="IPR027417">
    <property type="entry name" value="P-loop_NTPase"/>
</dbReference>
<dbReference type="Gene3D" id="1.10.8.60">
    <property type="match status" value="1"/>
</dbReference>
<evidence type="ECO:0000256" key="1">
    <source>
        <dbReference type="ARBA" id="ARBA00010378"/>
    </source>
</evidence>
<dbReference type="Gene3D" id="3.40.50.300">
    <property type="entry name" value="P-loop containing nucleotide triphosphate hydrolases"/>
    <property type="match status" value="1"/>
</dbReference>
<dbReference type="PRINTS" id="PR00819">
    <property type="entry name" value="CBXCFQXSUPER"/>
</dbReference>
<keyword evidence="2" id="KW-0547">Nucleotide-binding</keyword>
<comment type="similarity">
    <text evidence="1">Belongs to the CbxX/CfxQ family.</text>
</comment>
<gene>
    <name evidence="7" type="ORF">OOU_Y34scaffold00217g14</name>
</gene>
<dbReference type="SUPFAM" id="SSF52540">
    <property type="entry name" value="P-loop containing nucleoside triphosphate hydrolases"/>
    <property type="match status" value="1"/>
</dbReference>
<evidence type="ECO:0000259" key="6">
    <source>
        <dbReference type="SMART" id="SM00382"/>
    </source>
</evidence>
<sequence>MSLISPGDSTLSLSRYSRPNPSFTPPKDLVKTRNLRKHYRSLLEGKTKIQYPEDAILFIEALHYYSPDRCVESLVSSPHGLDAVRSCVQIDLSPVFIQAHTLVLVSYFSDPSIATLADGHFLGEVLDAILSPPTFWQALVASFFGGFLHGGSLLPFAWLVCDVATSSGGSDNDYNFISDIRAILEQGSLYTAASADVRYLAFKAHQAVYPLSTPGMAEQLVRSGERASSELATSQDMSGCPSPERFLFNAQDSELDRRSHLNLELNRMRWERQSTYSQQLREIKDQVEQAQRVMQEIIKEERSLDELAQEVNNLKNLQEAVKRKQEIKLSQVAVAVASRAPTPPPTDRGPLQRLPSKARQEWEHLKRAEGAQSAALDDLMEMTGLEEVKEAFLTMQNMVDAKMRQNVSLQGERWGASLLGNPGTGKTTVARLYGKFLTSVGAIAGTRFEETTGAKLAHLGVSGCESLIADILESGGGVLFVDEAYQLTSGNNQGGGAVLDFLLAEIENLVGKIVFVIAGYDSDMEAFFAHNTGLRSRFPHQLRFSDYTDEEIHYILQHKIDKRYNGKMRCEGGLSGSCCRMVAERIGRGRAKPGFGNARTVENEVVNILQRQATRLARERREGLKPDDLFLSKEDLLGVDVSTPATDDDEAGPSEVKQPERGRRPGEMKRIYSMRAVKGALLSLVGAAEGGYVSRAVMGVRRLAVEKEEDMVSQESAQASSGLVNPGRSRKISGKFLGPAWEGTQIAHLPWREHKAKPPDRPSSLLGGYLLIWSLSHQNKDISTTVTMPNRSPPKNKRSRMHEMLKSRPGDWFRDSDMSLRDQELLRSPNNMFSYDKDCFVRKILDWIVEHDELCKKRIQEAGGVLVGFPETAMPSSVSPPYQSMIINVNIRGAPGGSFDWGYLTTSPQNVRIFKGPEYTCSAHSWDAMILKDCYANTSNLRKIEAIADRRWDILAMKLCEDIRDKQCRYNFVQSHINNAGTLRTTEAVGDQHRYPGSPTEVNAIVTNSRGFRKNGNIPEPEYGGIPWPAAPTELGILGSCTAIYDI</sequence>
<dbReference type="FunFam" id="3.40.50.300:FF:000216">
    <property type="entry name" value="Type VII secretion ATPase EccA"/>
    <property type="match status" value="1"/>
</dbReference>
<evidence type="ECO:0000256" key="4">
    <source>
        <dbReference type="SAM" id="Coils"/>
    </source>
</evidence>
<evidence type="ECO:0000256" key="2">
    <source>
        <dbReference type="ARBA" id="ARBA00022741"/>
    </source>
</evidence>
<dbReference type="PANTHER" id="PTHR43392">
    <property type="entry name" value="AAA-TYPE ATPASE FAMILY PROTEIN / ANKYRIN REPEAT FAMILY PROTEIN"/>
    <property type="match status" value="1"/>
</dbReference>
<feature type="coiled-coil region" evidence="4">
    <location>
        <begin position="273"/>
        <end position="327"/>
    </location>
</feature>
<evidence type="ECO:0000256" key="5">
    <source>
        <dbReference type="SAM" id="MobiDB-lite"/>
    </source>
</evidence>
<dbReference type="Pfam" id="PF17866">
    <property type="entry name" value="AAA_lid_6"/>
    <property type="match status" value="1"/>
</dbReference>
<keyword evidence="3" id="KW-0067">ATP-binding</keyword>
<keyword evidence="4" id="KW-0175">Coiled coil</keyword>
<protein>
    <submittedName>
        <fullName evidence="7">AAA family ATPase</fullName>
    </submittedName>
</protein>
<dbReference type="InterPro" id="IPR041627">
    <property type="entry name" value="AAA_lid_6"/>
</dbReference>
<feature type="region of interest" description="Disordered" evidence="5">
    <location>
        <begin position="641"/>
        <end position="668"/>
    </location>
</feature>
<dbReference type="InterPro" id="IPR050773">
    <property type="entry name" value="CbxX/CfxQ_RuBisCO_ESX"/>
</dbReference>
<feature type="compositionally biased region" description="Basic and acidic residues" evidence="5">
    <location>
        <begin position="657"/>
        <end position="668"/>
    </location>
</feature>
<dbReference type="InterPro" id="IPR003593">
    <property type="entry name" value="AAA+_ATPase"/>
</dbReference>
<dbReference type="PANTHER" id="PTHR43392:SF2">
    <property type="entry name" value="AAA-TYPE ATPASE FAMILY PROTEIN _ ANKYRIN REPEAT FAMILY PROTEIN"/>
    <property type="match status" value="1"/>
</dbReference>
<name>A0AA97PPL0_PYRO3</name>
<feature type="domain" description="AAA+ ATPase" evidence="6">
    <location>
        <begin position="412"/>
        <end position="548"/>
    </location>
</feature>
<dbReference type="GO" id="GO:0016887">
    <property type="term" value="F:ATP hydrolysis activity"/>
    <property type="evidence" value="ECO:0007669"/>
    <property type="project" value="InterPro"/>
</dbReference>
<dbReference type="Proteomes" id="UP000011086">
    <property type="component" value="Unassembled WGS sequence"/>
</dbReference>
<evidence type="ECO:0000256" key="3">
    <source>
        <dbReference type="ARBA" id="ARBA00022840"/>
    </source>
</evidence>
<dbReference type="FunFam" id="1.10.8.60:FF:000160">
    <property type="entry name" value="WGS project CABT00000000 data, contig 2.55"/>
    <property type="match status" value="1"/>
</dbReference>
<dbReference type="GO" id="GO:0005524">
    <property type="term" value="F:ATP binding"/>
    <property type="evidence" value="ECO:0007669"/>
    <property type="project" value="UniProtKB-KW"/>
</dbReference>
<feature type="compositionally biased region" description="Polar residues" evidence="5">
    <location>
        <begin position="7"/>
        <end position="21"/>
    </location>
</feature>
<dbReference type="CDD" id="cd00009">
    <property type="entry name" value="AAA"/>
    <property type="match status" value="1"/>
</dbReference>
<organism evidence="7">
    <name type="scientific">Pyricularia oryzae (strain Y34)</name>
    <name type="common">Rice blast fungus</name>
    <name type="synonym">Magnaporthe oryzae</name>
    <dbReference type="NCBI Taxonomy" id="1143189"/>
    <lineage>
        <taxon>Eukaryota</taxon>
        <taxon>Fungi</taxon>
        <taxon>Dikarya</taxon>
        <taxon>Ascomycota</taxon>
        <taxon>Pezizomycotina</taxon>
        <taxon>Sordariomycetes</taxon>
        <taxon>Sordariomycetidae</taxon>
        <taxon>Magnaporthales</taxon>
        <taxon>Pyriculariaceae</taxon>
        <taxon>Pyricularia</taxon>
    </lineage>
</organism>
<dbReference type="Pfam" id="PF00004">
    <property type="entry name" value="AAA"/>
    <property type="match status" value="1"/>
</dbReference>